<feature type="transmembrane region" description="Helical" evidence="1">
    <location>
        <begin position="23"/>
        <end position="44"/>
    </location>
</feature>
<evidence type="ECO:0000313" key="4">
    <source>
        <dbReference type="Proteomes" id="UP001385951"/>
    </source>
</evidence>
<proteinExistence type="predicted"/>
<dbReference type="InterPro" id="IPR045340">
    <property type="entry name" value="DUF6533"/>
</dbReference>
<reference evidence="3 4" key="1">
    <citation type="submission" date="2022-09" db="EMBL/GenBank/DDBJ databases">
        <authorList>
            <person name="Palmer J.M."/>
        </authorList>
    </citation>
    <scope>NUCLEOTIDE SEQUENCE [LARGE SCALE GENOMIC DNA]</scope>
    <source>
        <strain evidence="3 4">DSM 7382</strain>
    </source>
</reference>
<feature type="domain" description="DUF6533" evidence="2">
    <location>
        <begin position="25"/>
        <end position="68"/>
    </location>
</feature>
<dbReference type="Proteomes" id="UP001385951">
    <property type="component" value="Unassembled WGS sequence"/>
</dbReference>
<dbReference type="EMBL" id="JASBNA010000010">
    <property type="protein sequence ID" value="KAK7688686.1"/>
    <property type="molecule type" value="Genomic_DNA"/>
</dbReference>
<evidence type="ECO:0000256" key="1">
    <source>
        <dbReference type="SAM" id="Phobius"/>
    </source>
</evidence>
<accession>A0AAW0G5N1</accession>
<name>A0AAW0G5N1_9APHY</name>
<gene>
    <name evidence="3" type="ORF">QCA50_008224</name>
</gene>
<keyword evidence="1" id="KW-0812">Transmembrane</keyword>
<organism evidence="3 4">
    <name type="scientific">Cerrena zonata</name>
    <dbReference type="NCBI Taxonomy" id="2478898"/>
    <lineage>
        <taxon>Eukaryota</taxon>
        <taxon>Fungi</taxon>
        <taxon>Dikarya</taxon>
        <taxon>Basidiomycota</taxon>
        <taxon>Agaricomycotina</taxon>
        <taxon>Agaricomycetes</taxon>
        <taxon>Polyporales</taxon>
        <taxon>Cerrenaceae</taxon>
        <taxon>Cerrena</taxon>
    </lineage>
</organism>
<sequence length="86" mass="9669">MSDLDVTLEEAITLVSQVQEERFIFLVALVLALYDTILSFPTELRCIWQRKLGTGAVLYLFIRYGTILNAFLSVSIASVLPKTVVM</sequence>
<dbReference type="Pfam" id="PF20151">
    <property type="entry name" value="DUF6533"/>
    <property type="match status" value="1"/>
</dbReference>
<comment type="caution">
    <text evidence="3">The sequence shown here is derived from an EMBL/GenBank/DDBJ whole genome shotgun (WGS) entry which is preliminary data.</text>
</comment>
<dbReference type="AlphaFoldDB" id="A0AAW0G5N1"/>
<keyword evidence="1" id="KW-0472">Membrane</keyword>
<keyword evidence="4" id="KW-1185">Reference proteome</keyword>
<evidence type="ECO:0000259" key="2">
    <source>
        <dbReference type="Pfam" id="PF20151"/>
    </source>
</evidence>
<keyword evidence="1" id="KW-1133">Transmembrane helix</keyword>
<feature type="transmembrane region" description="Helical" evidence="1">
    <location>
        <begin position="56"/>
        <end position="80"/>
    </location>
</feature>
<protein>
    <recommendedName>
        <fullName evidence="2">DUF6533 domain-containing protein</fullName>
    </recommendedName>
</protein>
<evidence type="ECO:0000313" key="3">
    <source>
        <dbReference type="EMBL" id="KAK7688686.1"/>
    </source>
</evidence>